<evidence type="ECO:0000256" key="4">
    <source>
        <dbReference type="ARBA" id="ARBA00023002"/>
    </source>
</evidence>
<gene>
    <name evidence="12" type="ORF">SAMN05421543_1024</name>
</gene>
<dbReference type="Pfam" id="PF00984">
    <property type="entry name" value="UDPG_MGDP_dh"/>
    <property type="match status" value="1"/>
</dbReference>
<dbReference type="GO" id="GO:0000271">
    <property type="term" value="P:polysaccharide biosynthetic process"/>
    <property type="evidence" value="ECO:0007669"/>
    <property type="project" value="InterPro"/>
</dbReference>
<accession>A0A1I7G5D3</accession>
<dbReference type="GO" id="GO:0006065">
    <property type="term" value="P:UDP-glucuronate biosynthetic process"/>
    <property type="evidence" value="ECO:0007669"/>
    <property type="project" value="UniProtKB-UniPathway"/>
</dbReference>
<evidence type="ECO:0000256" key="9">
    <source>
        <dbReference type="PIRSR" id="PIRSR500134-2"/>
    </source>
</evidence>
<feature type="binding site" evidence="10">
    <location>
        <position position="263"/>
    </location>
    <ligand>
        <name>NAD(+)</name>
        <dbReference type="ChEBI" id="CHEBI:57540"/>
    </ligand>
</feature>
<comment type="pathway">
    <text evidence="1">Nucleotide-sugar biosynthesis; UDP-alpha-D-glucuronate biosynthesis; UDP-alpha-D-glucuronate from UDP-alpha-D-glucose: step 1/1.</text>
</comment>
<evidence type="ECO:0000256" key="8">
    <source>
        <dbReference type="PIRSR" id="PIRSR500134-1"/>
    </source>
</evidence>
<feature type="binding site" evidence="10">
    <location>
        <position position="155"/>
    </location>
    <ligand>
        <name>NAD(+)</name>
        <dbReference type="ChEBI" id="CHEBI:57540"/>
    </ligand>
</feature>
<dbReference type="PANTHER" id="PTHR43750:SF3">
    <property type="entry name" value="UDP-GLUCOSE 6-DEHYDROGENASE TUAD"/>
    <property type="match status" value="1"/>
</dbReference>
<protein>
    <recommendedName>
        <fullName evidence="3 7">UDP-glucose 6-dehydrogenase</fullName>
        <ecNumber evidence="3 7">1.1.1.22</ecNumber>
    </recommendedName>
</protein>
<evidence type="ECO:0000256" key="3">
    <source>
        <dbReference type="ARBA" id="ARBA00012954"/>
    </source>
</evidence>
<dbReference type="PIRSF" id="PIRSF500134">
    <property type="entry name" value="UDPglc_DH_bac"/>
    <property type="match status" value="1"/>
</dbReference>
<dbReference type="NCBIfam" id="TIGR03026">
    <property type="entry name" value="NDP-sugDHase"/>
    <property type="match status" value="1"/>
</dbReference>
<feature type="active site" description="Nucleophile" evidence="8">
    <location>
        <position position="260"/>
    </location>
</feature>
<feature type="binding site" evidence="9">
    <location>
        <position position="257"/>
    </location>
    <ligand>
        <name>substrate</name>
    </ligand>
</feature>
<keyword evidence="4 7" id="KW-0560">Oxidoreductase</keyword>
<comment type="similarity">
    <text evidence="2 7">Belongs to the UDP-glucose/GDP-mannose dehydrogenase family.</text>
</comment>
<dbReference type="InterPro" id="IPR001732">
    <property type="entry name" value="UDP-Glc/GDP-Man_DH_N"/>
</dbReference>
<evidence type="ECO:0000259" key="11">
    <source>
        <dbReference type="SMART" id="SM00984"/>
    </source>
</evidence>
<organism evidence="12 13">
    <name type="scientific">Alicyclobacillus macrosporangiidus</name>
    <dbReference type="NCBI Taxonomy" id="392015"/>
    <lineage>
        <taxon>Bacteria</taxon>
        <taxon>Bacillati</taxon>
        <taxon>Bacillota</taxon>
        <taxon>Bacilli</taxon>
        <taxon>Bacillales</taxon>
        <taxon>Alicyclobacillaceae</taxon>
        <taxon>Alicyclobacillus</taxon>
    </lineage>
</organism>
<dbReference type="Pfam" id="PF03721">
    <property type="entry name" value="UDPG_MGDP_dh_N"/>
    <property type="match status" value="1"/>
</dbReference>
<name>A0A1I7G5D3_9BACL</name>
<dbReference type="Gene3D" id="3.40.50.720">
    <property type="entry name" value="NAD(P)-binding Rossmann-like Domain"/>
    <property type="match status" value="2"/>
</dbReference>
<sequence length="441" mass="47432">MVTINVVVVGAGYVGLVTGLCFAKLGHSVACVDVDESKIKALRQGQVPFYEPGLVELLGEQVQEGRISFHTTFPEPTDAAMAVVAVGTPPTPTGSADLTSVFMAVDGLARALPHGAVVAIKSTVPVGTASKLKERLAAQGRPDLRVASVPEFLREGQAIQDVFRPYRMIFGVMDEATEQMLRTVHEGLDAPVVVTDTATAEMIKYASNAFLATKISFINEIANICDRVGADVTQVAYGMGLDPRIGPSYLRAGLGYGGSCFPKDTRALVNIAGEAGYDFQLLRAVVEVNQRQRLEPVRRLKESFGTLAGRVITLLGVAFKPGTDDVRESPAIDLYVALMAEGAVVRMCDPVVRRVRGWISGASKILDVCNDPYLVLAGADAAVVVTEWPEFVALDWRRVARFMRCPVVFDGRNVLKPDEMKMAGVVLLSVGRGCRSPIPLR</sequence>
<dbReference type="PANTHER" id="PTHR43750">
    <property type="entry name" value="UDP-GLUCOSE 6-DEHYDROGENASE TUAD"/>
    <property type="match status" value="1"/>
</dbReference>
<keyword evidence="13" id="KW-1185">Reference proteome</keyword>
<feature type="binding site" evidence="9">
    <location>
        <position position="204"/>
    </location>
    <ligand>
        <name>substrate</name>
    </ligand>
</feature>
<evidence type="ECO:0000256" key="2">
    <source>
        <dbReference type="ARBA" id="ARBA00006601"/>
    </source>
</evidence>
<evidence type="ECO:0000256" key="10">
    <source>
        <dbReference type="PIRSR" id="PIRSR500134-3"/>
    </source>
</evidence>
<feature type="binding site" evidence="10">
    <location>
        <position position="33"/>
    </location>
    <ligand>
        <name>NAD(+)</name>
        <dbReference type="ChEBI" id="CHEBI:57540"/>
    </ligand>
</feature>
<dbReference type="UniPathway" id="UPA00038">
    <property type="reaction ID" value="UER00491"/>
</dbReference>
<dbReference type="InterPro" id="IPR008927">
    <property type="entry name" value="6-PGluconate_DH-like_C_sf"/>
</dbReference>
<dbReference type="InterPro" id="IPR017476">
    <property type="entry name" value="UDP-Glc/GDP-Man"/>
</dbReference>
<feature type="domain" description="UDP-glucose/GDP-mannose dehydrogenase C-terminal" evidence="11">
    <location>
        <begin position="313"/>
        <end position="417"/>
    </location>
</feature>
<dbReference type="PIRSF" id="PIRSF000124">
    <property type="entry name" value="UDPglc_GDPman_dh"/>
    <property type="match status" value="1"/>
</dbReference>
<dbReference type="GO" id="GO:0051287">
    <property type="term" value="F:NAD binding"/>
    <property type="evidence" value="ECO:0007669"/>
    <property type="project" value="InterPro"/>
</dbReference>
<dbReference type="SMART" id="SM00984">
    <property type="entry name" value="UDPG_MGDP_dh_C"/>
    <property type="match status" value="1"/>
</dbReference>
<dbReference type="STRING" id="392015.SAMN05421543_1024"/>
<dbReference type="Gene3D" id="1.20.5.100">
    <property type="entry name" value="Cytochrome c1, transmembrane anchor, C-terminal"/>
    <property type="match status" value="1"/>
</dbReference>
<keyword evidence="5 7" id="KW-0520">NAD</keyword>
<dbReference type="SUPFAM" id="SSF52413">
    <property type="entry name" value="UDP-glucose/GDP-mannose dehydrogenase C-terminal domain"/>
    <property type="match status" value="1"/>
</dbReference>
<feature type="binding site" evidence="9">
    <location>
        <position position="320"/>
    </location>
    <ligand>
        <name>substrate</name>
    </ligand>
</feature>
<evidence type="ECO:0000313" key="13">
    <source>
        <dbReference type="Proteomes" id="UP000183508"/>
    </source>
</evidence>
<proteinExistence type="inferred from homology"/>
<dbReference type="Proteomes" id="UP000183508">
    <property type="component" value="Unassembled WGS sequence"/>
</dbReference>
<dbReference type="AlphaFoldDB" id="A0A1I7G5D3"/>
<dbReference type="EMBL" id="FPBV01000002">
    <property type="protein sequence ID" value="SFU43649.1"/>
    <property type="molecule type" value="Genomic_DNA"/>
</dbReference>
<dbReference type="InterPro" id="IPR036291">
    <property type="entry name" value="NAD(P)-bd_dom_sf"/>
</dbReference>
<feature type="binding site" evidence="9">
    <location>
        <begin position="152"/>
        <end position="155"/>
    </location>
    <ligand>
        <name>substrate</name>
    </ligand>
</feature>
<dbReference type="EC" id="1.1.1.22" evidence="3 7"/>
<evidence type="ECO:0000313" key="12">
    <source>
        <dbReference type="EMBL" id="SFU43649.1"/>
    </source>
</evidence>
<dbReference type="InterPro" id="IPR014027">
    <property type="entry name" value="UDP-Glc/GDP-Man_DH_C"/>
</dbReference>
<feature type="binding site" evidence="9">
    <location>
        <begin position="249"/>
        <end position="253"/>
    </location>
    <ligand>
        <name>substrate</name>
    </ligand>
</feature>
<feature type="binding site" evidence="10">
    <location>
        <position position="88"/>
    </location>
    <ligand>
        <name>NAD(+)</name>
        <dbReference type="ChEBI" id="CHEBI:57540"/>
    </ligand>
</feature>
<dbReference type="Pfam" id="PF03720">
    <property type="entry name" value="UDPG_MGDP_dh_C"/>
    <property type="match status" value="1"/>
</dbReference>
<evidence type="ECO:0000256" key="1">
    <source>
        <dbReference type="ARBA" id="ARBA00004701"/>
    </source>
</evidence>
<comment type="catalytic activity">
    <reaction evidence="6 7">
        <text>UDP-alpha-D-glucose + 2 NAD(+) + H2O = UDP-alpha-D-glucuronate + 2 NADH + 3 H(+)</text>
        <dbReference type="Rhea" id="RHEA:23596"/>
        <dbReference type="ChEBI" id="CHEBI:15377"/>
        <dbReference type="ChEBI" id="CHEBI:15378"/>
        <dbReference type="ChEBI" id="CHEBI:57540"/>
        <dbReference type="ChEBI" id="CHEBI:57945"/>
        <dbReference type="ChEBI" id="CHEBI:58052"/>
        <dbReference type="ChEBI" id="CHEBI:58885"/>
        <dbReference type="EC" id="1.1.1.22"/>
    </reaction>
</comment>
<evidence type="ECO:0000256" key="6">
    <source>
        <dbReference type="ARBA" id="ARBA00047473"/>
    </source>
</evidence>
<dbReference type="GO" id="GO:0003979">
    <property type="term" value="F:UDP-glucose 6-dehydrogenase activity"/>
    <property type="evidence" value="ECO:0007669"/>
    <property type="project" value="UniProtKB-EC"/>
</dbReference>
<dbReference type="InterPro" id="IPR036220">
    <property type="entry name" value="UDP-Glc/GDP-Man_DH_C_sf"/>
</dbReference>
<feature type="binding site" evidence="10">
    <location>
        <position position="123"/>
    </location>
    <ligand>
        <name>NAD(+)</name>
        <dbReference type="ChEBI" id="CHEBI:57540"/>
    </ligand>
</feature>
<dbReference type="SUPFAM" id="SSF51735">
    <property type="entry name" value="NAD(P)-binding Rossmann-fold domains"/>
    <property type="match status" value="1"/>
</dbReference>
<dbReference type="InterPro" id="IPR014026">
    <property type="entry name" value="UDP-Glc/GDP-Man_DH_dimer"/>
</dbReference>
<dbReference type="SUPFAM" id="SSF48179">
    <property type="entry name" value="6-phosphogluconate dehydrogenase C-terminal domain-like"/>
    <property type="match status" value="1"/>
</dbReference>
<evidence type="ECO:0000256" key="5">
    <source>
        <dbReference type="ARBA" id="ARBA00023027"/>
    </source>
</evidence>
<feature type="binding site" evidence="10">
    <location>
        <position position="38"/>
    </location>
    <ligand>
        <name>NAD(+)</name>
        <dbReference type="ChEBI" id="CHEBI:57540"/>
    </ligand>
</feature>
<feature type="binding site" evidence="10">
    <location>
        <position position="327"/>
    </location>
    <ligand>
        <name>NAD(+)</name>
        <dbReference type="ChEBI" id="CHEBI:57540"/>
    </ligand>
</feature>
<dbReference type="InterPro" id="IPR028357">
    <property type="entry name" value="UDPglc_DH_bac"/>
</dbReference>
<evidence type="ECO:0000256" key="7">
    <source>
        <dbReference type="PIRNR" id="PIRNR000124"/>
    </source>
</evidence>
<reference evidence="13" key="1">
    <citation type="submission" date="2016-10" db="EMBL/GenBank/DDBJ databases">
        <authorList>
            <person name="Varghese N."/>
        </authorList>
    </citation>
    <scope>NUCLEOTIDE SEQUENCE [LARGE SCALE GENOMIC DNA]</scope>
    <source>
        <strain evidence="13">DSM 17980</strain>
    </source>
</reference>